<evidence type="ECO:0000256" key="1">
    <source>
        <dbReference type="ARBA" id="ARBA00023172"/>
    </source>
</evidence>
<proteinExistence type="predicted"/>
<reference evidence="2" key="1">
    <citation type="submission" date="2022-11" db="EMBL/GenBank/DDBJ databases">
        <title>Centuries of genome instability and evolution in soft-shell clam transmissible cancer (bioRxiv).</title>
        <authorList>
            <person name="Hart S.F.M."/>
            <person name="Yonemitsu M.A."/>
            <person name="Giersch R.M."/>
            <person name="Beal B.F."/>
            <person name="Arriagada G."/>
            <person name="Davis B.W."/>
            <person name="Ostrander E.A."/>
            <person name="Goff S.P."/>
            <person name="Metzger M.J."/>
        </authorList>
    </citation>
    <scope>NUCLEOTIDE SEQUENCE</scope>
    <source>
        <strain evidence="2">MELC-2E11</strain>
        <tissue evidence="2">Siphon/mantle</tissue>
    </source>
</reference>
<evidence type="ECO:0008006" key="4">
    <source>
        <dbReference type="Google" id="ProtNLM"/>
    </source>
</evidence>
<accession>A0ABY7DZD8</accession>
<dbReference type="Proteomes" id="UP001164746">
    <property type="component" value="Chromosome 4"/>
</dbReference>
<dbReference type="InterPro" id="IPR013762">
    <property type="entry name" value="Integrase-like_cat_sf"/>
</dbReference>
<dbReference type="PANTHER" id="PTHR34605">
    <property type="entry name" value="PHAGE_INTEGRASE DOMAIN-CONTAINING PROTEIN"/>
    <property type="match status" value="1"/>
</dbReference>
<evidence type="ECO:0000313" key="2">
    <source>
        <dbReference type="EMBL" id="WAR02035.1"/>
    </source>
</evidence>
<dbReference type="PANTHER" id="PTHR34605:SF3">
    <property type="entry name" value="P CELL-TYPE AGGLUTINATION PROTEIN MAP4-LIKE-RELATED"/>
    <property type="match status" value="1"/>
</dbReference>
<name>A0ABY7DZD8_MYAAR</name>
<sequence length="160" mass="17950">MPESRSYLPATSDTVASFVAHLHLLKYSPSTISSHLSAIALHRHKTKKTSTPCSIIIPSSKSFCPVTYLKSYLSLRGNSKGPLFILANNSSLTLGKFKTHFMKLLHFVNLSPKYYKFHSIRIGACTQAVISGKSEQEIMLLGRWKSKAFRKYIRLSKITS</sequence>
<dbReference type="InterPro" id="IPR052925">
    <property type="entry name" value="Phage_Integrase-like_Recomb"/>
</dbReference>
<dbReference type="SUPFAM" id="SSF47823">
    <property type="entry name" value="lambda integrase-like, N-terminal domain"/>
    <property type="match status" value="1"/>
</dbReference>
<keyword evidence="1" id="KW-0233">DNA recombination</keyword>
<keyword evidence="3" id="KW-1185">Reference proteome</keyword>
<dbReference type="InterPro" id="IPR011010">
    <property type="entry name" value="DNA_brk_join_enz"/>
</dbReference>
<gene>
    <name evidence="2" type="ORF">MAR_008593</name>
</gene>
<organism evidence="2 3">
    <name type="scientific">Mya arenaria</name>
    <name type="common">Soft-shell clam</name>
    <dbReference type="NCBI Taxonomy" id="6604"/>
    <lineage>
        <taxon>Eukaryota</taxon>
        <taxon>Metazoa</taxon>
        <taxon>Spiralia</taxon>
        <taxon>Lophotrochozoa</taxon>
        <taxon>Mollusca</taxon>
        <taxon>Bivalvia</taxon>
        <taxon>Autobranchia</taxon>
        <taxon>Heteroconchia</taxon>
        <taxon>Euheterodonta</taxon>
        <taxon>Imparidentia</taxon>
        <taxon>Neoheterodontei</taxon>
        <taxon>Myida</taxon>
        <taxon>Myoidea</taxon>
        <taxon>Myidae</taxon>
        <taxon>Mya</taxon>
    </lineage>
</organism>
<dbReference type="SUPFAM" id="SSF56349">
    <property type="entry name" value="DNA breaking-rejoining enzymes"/>
    <property type="match status" value="1"/>
</dbReference>
<dbReference type="EMBL" id="CP111015">
    <property type="protein sequence ID" value="WAR02035.1"/>
    <property type="molecule type" value="Genomic_DNA"/>
</dbReference>
<evidence type="ECO:0000313" key="3">
    <source>
        <dbReference type="Proteomes" id="UP001164746"/>
    </source>
</evidence>
<dbReference type="Gene3D" id="1.10.443.10">
    <property type="entry name" value="Intergrase catalytic core"/>
    <property type="match status" value="1"/>
</dbReference>
<protein>
    <recommendedName>
        <fullName evidence="4">Tyr recombinase domain-containing protein</fullName>
    </recommendedName>
</protein>